<gene>
    <name evidence="2" type="ORF">METD_I3162536R</name>
</gene>
<feature type="compositionally biased region" description="Basic residues" evidence="1">
    <location>
        <begin position="1"/>
        <end position="11"/>
    </location>
</feature>
<evidence type="ECO:0000313" key="3">
    <source>
        <dbReference type="Proteomes" id="UP000008070"/>
    </source>
</evidence>
<accession>A0A2P9HAT8</accession>
<proteinExistence type="predicted"/>
<feature type="region of interest" description="Disordered" evidence="1">
    <location>
        <begin position="1"/>
        <end position="25"/>
    </location>
</feature>
<reference evidence="3" key="1">
    <citation type="journal article" date="2009" name="PLoS ONE">
        <title>Methylobacterium genome sequences: a reference blueprint to investigate microbial metabolism of C1 compounds from natural and industrial sources.</title>
        <authorList>
            <person name="Vuilleumier S."/>
            <person name="Chistoserdova L."/>
            <person name="Lee M.-C."/>
            <person name="Bringel F."/>
            <person name="Lajus A."/>
            <person name="Zhou Y."/>
            <person name="Gourion B."/>
            <person name="Barbe V."/>
            <person name="Chang J."/>
            <person name="Cruveiller S."/>
            <person name="Dossat C."/>
            <person name="Gillett W."/>
            <person name="Gruffaz C."/>
            <person name="Haugen E."/>
            <person name="Hourcade E."/>
            <person name="Levy R."/>
            <person name="Mangenot S."/>
            <person name="Muller E."/>
            <person name="Nadalig T."/>
            <person name="Pagni M."/>
            <person name="Penny C."/>
            <person name="Peyraud R."/>
            <person name="Robinson D.G."/>
            <person name="Roche D."/>
            <person name="Rouy Z."/>
            <person name="Saenampechek C."/>
            <person name="Salvignol G."/>
            <person name="Vallenet D."/>
            <person name="Wu Z."/>
            <person name="Marx C.J."/>
            <person name="Vorholt J.A."/>
            <person name="Olson M.V."/>
            <person name="Kaul R."/>
            <person name="Weissenbach J."/>
            <person name="Medigue C."/>
            <person name="Lidstrom M.E."/>
        </authorList>
    </citation>
    <scope>NUCLEOTIDE SEQUENCE [LARGE SCALE GENOMIC DNA]</scope>
    <source>
        <strain evidence="3">DSM 6343 / CIP 106787 / DM4</strain>
    </source>
</reference>
<name>A0A2P9HAT8_METED</name>
<dbReference type="AlphaFoldDB" id="A0A2P9HAT8"/>
<dbReference type="Proteomes" id="UP000008070">
    <property type="component" value="Chromosome"/>
</dbReference>
<evidence type="ECO:0000313" key="2">
    <source>
        <dbReference type="EMBL" id="SPK02010.1"/>
    </source>
</evidence>
<dbReference type="EMBL" id="FP103042">
    <property type="protein sequence ID" value="SPK02010.1"/>
    <property type="molecule type" value="Genomic_DNA"/>
</dbReference>
<evidence type="ECO:0000256" key="1">
    <source>
        <dbReference type="SAM" id="MobiDB-lite"/>
    </source>
</evidence>
<sequence length="80" mass="8979">MRTCRRRRGPRGSRSWQGNGTGWAREPAFRRGYADERVVLRCANRGFRSHAGGSKARSGGAQAARSRDRPPATRAIARRR</sequence>
<organism evidence="2 3">
    <name type="scientific">Methylorubrum extorquens (strain DSM 6343 / CIP 106787 / DM4)</name>
    <name type="common">Methylobacterium extorquens</name>
    <dbReference type="NCBI Taxonomy" id="661410"/>
    <lineage>
        <taxon>Bacteria</taxon>
        <taxon>Pseudomonadati</taxon>
        <taxon>Pseudomonadota</taxon>
        <taxon>Alphaproteobacteria</taxon>
        <taxon>Hyphomicrobiales</taxon>
        <taxon>Methylobacteriaceae</taxon>
        <taxon>Methylorubrum</taxon>
    </lineage>
</organism>
<protein>
    <submittedName>
        <fullName evidence="2">Uncharacterized protein</fullName>
    </submittedName>
</protein>
<feature type="region of interest" description="Disordered" evidence="1">
    <location>
        <begin position="45"/>
        <end position="80"/>
    </location>
</feature>
<feature type="compositionally biased region" description="Low complexity" evidence="1">
    <location>
        <begin position="49"/>
        <end position="64"/>
    </location>
</feature>